<accession>A0A6G1XB67</accession>
<comment type="caution">
    <text evidence="1">The sequence shown here is derived from an EMBL/GenBank/DDBJ whole genome shotgun (WGS) entry which is preliminary data.</text>
</comment>
<protein>
    <submittedName>
        <fullName evidence="1">Uncharacterized protein</fullName>
    </submittedName>
</protein>
<gene>
    <name evidence="1" type="ORF">GH754_17965</name>
</gene>
<sequence length="70" mass="8263">MKIQTQDLYHGAVLTQMTEHPSFTALNKPDTLYGHYLVNHETRLFVKYLTKETSSWNFKFSLDELQSIQK</sequence>
<dbReference type="OrthoDB" id="2988617at2"/>
<evidence type="ECO:0000313" key="1">
    <source>
        <dbReference type="EMBL" id="MRG88146.1"/>
    </source>
</evidence>
<dbReference type="Proteomes" id="UP000480185">
    <property type="component" value="Unassembled WGS sequence"/>
</dbReference>
<evidence type="ECO:0000313" key="2">
    <source>
        <dbReference type="Proteomes" id="UP000480185"/>
    </source>
</evidence>
<name>A0A6G1XB67_9BACI</name>
<dbReference type="EMBL" id="WJNH01000016">
    <property type="protein sequence ID" value="MRG88146.1"/>
    <property type="molecule type" value="Genomic_DNA"/>
</dbReference>
<reference evidence="1 2" key="1">
    <citation type="submission" date="2019-11" db="EMBL/GenBank/DDBJ databases">
        <authorList>
            <person name="Li J."/>
        </authorList>
    </citation>
    <scope>NUCLEOTIDE SEQUENCE [LARGE SCALE GENOMIC DNA]</scope>
    <source>
        <strain evidence="1 2">J4</strain>
    </source>
</reference>
<dbReference type="RefSeq" id="WP_153730019.1">
    <property type="nucleotide sequence ID" value="NZ_WJNH01000016.1"/>
</dbReference>
<dbReference type="AlphaFoldDB" id="A0A6G1XB67"/>
<organism evidence="1 2">
    <name type="scientific">Salinibacillus xinjiangensis</name>
    <dbReference type="NCBI Taxonomy" id="1229268"/>
    <lineage>
        <taxon>Bacteria</taxon>
        <taxon>Bacillati</taxon>
        <taxon>Bacillota</taxon>
        <taxon>Bacilli</taxon>
        <taxon>Bacillales</taxon>
        <taxon>Bacillaceae</taxon>
        <taxon>Salinibacillus</taxon>
    </lineage>
</organism>
<proteinExistence type="predicted"/>
<keyword evidence="2" id="KW-1185">Reference proteome</keyword>